<comment type="caution">
    <text evidence="1">The sequence shown here is derived from an EMBL/GenBank/DDBJ whole genome shotgun (WGS) entry which is preliminary data.</text>
</comment>
<proteinExistence type="predicted"/>
<evidence type="ECO:0000313" key="2">
    <source>
        <dbReference type="Proteomes" id="UP001162164"/>
    </source>
</evidence>
<reference evidence="1" key="1">
    <citation type="journal article" date="2023" name="Insect Mol. Biol.">
        <title>Genome sequencing provides insights into the evolution of gene families encoding plant cell wall-degrading enzymes in longhorned beetles.</title>
        <authorList>
            <person name="Shin N.R."/>
            <person name="Okamura Y."/>
            <person name="Kirsch R."/>
            <person name="Pauchet Y."/>
        </authorList>
    </citation>
    <scope>NUCLEOTIDE SEQUENCE</scope>
    <source>
        <strain evidence="1">MMC_N1</strain>
    </source>
</reference>
<gene>
    <name evidence="1" type="ORF">NQ317_004483</name>
</gene>
<organism evidence="1 2">
    <name type="scientific">Molorchus minor</name>
    <dbReference type="NCBI Taxonomy" id="1323400"/>
    <lineage>
        <taxon>Eukaryota</taxon>
        <taxon>Metazoa</taxon>
        <taxon>Ecdysozoa</taxon>
        <taxon>Arthropoda</taxon>
        <taxon>Hexapoda</taxon>
        <taxon>Insecta</taxon>
        <taxon>Pterygota</taxon>
        <taxon>Neoptera</taxon>
        <taxon>Endopterygota</taxon>
        <taxon>Coleoptera</taxon>
        <taxon>Polyphaga</taxon>
        <taxon>Cucujiformia</taxon>
        <taxon>Chrysomeloidea</taxon>
        <taxon>Cerambycidae</taxon>
        <taxon>Lamiinae</taxon>
        <taxon>Monochamini</taxon>
        <taxon>Molorchus</taxon>
    </lineage>
</organism>
<dbReference type="Gene3D" id="2.130.10.10">
    <property type="entry name" value="YVTN repeat-like/Quinoprotein amine dehydrogenase"/>
    <property type="match status" value="1"/>
</dbReference>
<sequence length="198" mass="22225">MLPMDIKFSLREKEYNICYLQTLTLNGKVITIAGYLPVLAVFDLDDWKLVKVVSLPEYVRTIKSIQFVPQNFDGGYNKTLAVLSGQGALYFYDMYQNDIFSELTSYFEIIKIDCDSSGLYIACTLCSGEVEVYELNQYVSPQSFDLRSCKMNSNEIISTEYKGLSGIGGTAVISTGSSDSNSERQNQRGLKESFYACP</sequence>
<accession>A0ABQ9IUT9</accession>
<keyword evidence="2" id="KW-1185">Reference proteome</keyword>
<dbReference type="SUPFAM" id="SSF50978">
    <property type="entry name" value="WD40 repeat-like"/>
    <property type="match status" value="1"/>
</dbReference>
<dbReference type="InterPro" id="IPR036322">
    <property type="entry name" value="WD40_repeat_dom_sf"/>
</dbReference>
<dbReference type="Proteomes" id="UP001162164">
    <property type="component" value="Unassembled WGS sequence"/>
</dbReference>
<dbReference type="InterPro" id="IPR015943">
    <property type="entry name" value="WD40/YVTN_repeat-like_dom_sf"/>
</dbReference>
<dbReference type="EMBL" id="JAPWTJ010002402">
    <property type="protein sequence ID" value="KAJ8966265.1"/>
    <property type="molecule type" value="Genomic_DNA"/>
</dbReference>
<protein>
    <submittedName>
        <fullName evidence="1">Uncharacterized protein</fullName>
    </submittedName>
</protein>
<evidence type="ECO:0000313" key="1">
    <source>
        <dbReference type="EMBL" id="KAJ8966265.1"/>
    </source>
</evidence>
<name>A0ABQ9IUT9_9CUCU</name>